<evidence type="ECO:0000256" key="3">
    <source>
        <dbReference type="ARBA" id="ARBA00023163"/>
    </source>
</evidence>
<dbReference type="InterPro" id="IPR020449">
    <property type="entry name" value="Tscrpt_reg_AraC-type_HTH"/>
</dbReference>
<name>A0A7I8DJM2_9FIRM</name>
<gene>
    <name evidence="6" type="ORF">bsdcttw_15730</name>
</gene>
<dbReference type="KEGG" id="acht:bsdcttw_15730"/>
<dbReference type="PANTHER" id="PTHR43280:SF28">
    <property type="entry name" value="HTH-TYPE TRANSCRIPTIONAL ACTIVATOR RHAS"/>
    <property type="match status" value="1"/>
</dbReference>
<dbReference type="RefSeq" id="WP_230989133.1">
    <property type="nucleotide sequence ID" value="NZ_AP023368.1"/>
</dbReference>
<dbReference type="PANTHER" id="PTHR43280">
    <property type="entry name" value="ARAC-FAMILY TRANSCRIPTIONAL REGULATOR"/>
    <property type="match status" value="1"/>
</dbReference>
<proteinExistence type="predicted"/>
<keyword evidence="3" id="KW-0804">Transcription</keyword>
<evidence type="ECO:0000256" key="4">
    <source>
        <dbReference type="SAM" id="Phobius"/>
    </source>
</evidence>
<keyword evidence="4" id="KW-1133">Transmembrane helix</keyword>
<dbReference type="Pfam" id="PF02311">
    <property type="entry name" value="AraC_binding"/>
    <property type="match status" value="1"/>
</dbReference>
<dbReference type="AlphaFoldDB" id="A0A7I8DJM2"/>
<protein>
    <submittedName>
        <fullName evidence="6">AraC family transcriptional regulator</fullName>
    </submittedName>
</protein>
<reference evidence="6 7" key="2">
    <citation type="submission" date="2020-08" db="EMBL/GenBank/DDBJ databases">
        <authorList>
            <person name="Ueki A."/>
            <person name="Tonouchi A."/>
        </authorList>
    </citation>
    <scope>NUCLEOTIDE SEQUENCE [LARGE SCALE GENOMIC DNA]</scope>
    <source>
        <strain evidence="6 7">CTTW</strain>
    </source>
</reference>
<sequence>MQIVRNNKTYTITDNDLFIINSGDIHLTRSLGHVEVLCLLIPYELITKSISEDKSIRFREYFSHDELYEDPVFKSMLHQLISMRALYEQRPKGFQFLFISSLNLFLYILYNNYVVSQNIEIDKITKHLPRLKELLDYVEMNYSERISLKDAASFVALNPEYFCRTFKKLTGFTFIEYVNLVRLAHIHKDILDTDDSITAIQERHGFTNNKVFSRMFKETYGCTPSKLRG</sequence>
<dbReference type="EMBL" id="AP023368">
    <property type="protein sequence ID" value="BCJ98532.1"/>
    <property type="molecule type" value="Genomic_DNA"/>
</dbReference>
<dbReference type="PRINTS" id="PR00032">
    <property type="entry name" value="HTHARAC"/>
</dbReference>
<dbReference type="Proteomes" id="UP000515703">
    <property type="component" value="Chromosome"/>
</dbReference>
<dbReference type="Pfam" id="PF12833">
    <property type="entry name" value="HTH_18"/>
    <property type="match status" value="1"/>
</dbReference>
<dbReference type="SMART" id="SM00342">
    <property type="entry name" value="HTH_ARAC"/>
    <property type="match status" value="1"/>
</dbReference>
<organism evidence="6 7">
    <name type="scientific">Anaerocolumna chitinilytica</name>
    <dbReference type="NCBI Taxonomy" id="1727145"/>
    <lineage>
        <taxon>Bacteria</taxon>
        <taxon>Bacillati</taxon>
        <taxon>Bacillota</taxon>
        <taxon>Clostridia</taxon>
        <taxon>Lachnospirales</taxon>
        <taxon>Lachnospiraceae</taxon>
        <taxon>Anaerocolumna</taxon>
    </lineage>
</organism>
<keyword evidence="4" id="KW-0812">Transmembrane</keyword>
<dbReference type="Gene3D" id="1.10.10.60">
    <property type="entry name" value="Homeodomain-like"/>
    <property type="match status" value="2"/>
</dbReference>
<reference evidence="6 7" key="1">
    <citation type="submission" date="2020-08" db="EMBL/GenBank/DDBJ databases">
        <title>Draft genome sequencing of an Anaerocolumna strain isolated from anoxic soil subjected to BSD treatment.</title>
        <authorList>
            <person name="Uek A."/>
            <person name="Tonouchi A."/>
        </authorList>
    </citation>
    <scope>NUCLEOTIDE SEQUENCE [LARGE SCALE GENOMIC DNA]</scope>
    <source>
        <strain evidence="6 7">CTTW</strain>
    </source>
</reference>
<dbReference type="SUPFAM" id="SSF51215">
    <property type="entry name" value="Regulatory protein AraC"/>
    <property type="match status" value="1"/>
</dbReference>
<feature type="domain" description="HTH araC/xylS-type" evidence="5">
    <location>
        <begin position="132"/>
        <end position="229"/>
    </location>
</feature>
<dbReference type="GO" id="GO:0043565">
    <property type="term" value="F:sequence-specific DNA binding"/>
    <property type="evidence" value="ECO:0007669"/>
    <property type="project" value="InterPro"/>
</dbReference>
<evidence type="ECO:0000256" key="2">
    <source>
        <dbReference type="ARBA" id="ARBA00023125"/>
    </source>
</evidence>
<keyword evidence="7" id="KW-1185">Reference proteome</keyword>
<evidence type="ECO:0000256" key="1">
    <source>
        <dbReference type="ARBA" id="ARBA00023015"/>
    </source>
</evidence>
<dbReference type="GO" id="GO:0003700">
    <property type="term" value="F:DNA-binding transcription factor activity"/>
    <property type="evidence" value="ECO:0007669"/>
    <property type="project" value="InterPro"/>
</dbReference>
<dbReference type="InterPro" id="IPR003313">
    <property type="entry name" value="AraC-bd"/>
</dbReference>
<keyword evidence="1" id="KW-0805">Transcription regulation</keyword>
<dbReference type="PROSITE" id="PS01124">
    <property type="entry name" value="HTH_ARAC_FAMILY_2"/>
    <property type="match status" value="1"/>
</dbReference>
<dbReference type="SUPFAM" id="SSF46689">
    <property type="entry name" value="Homeodomain-like"/>
    <property type="match status" value="2"/>
</dbReference>
<evidence type="ECO:0000313" key="7">
    <source>
        <dbReference type="Proteomes" id="UP000515703"/>
    </source>
</evidence>
<dbReference type="InterPro" id="IPR009057">
    <property type="entry name" value="Homeodomain-like_sf"/>
</dbReference>
<dbReference type="InterPro" id="IPR018060">
    <property type="entry name" value="HTH_AraC"/>
</dbReference>
<keyword evidence="4" id="KW-0472">Membrane</keyword>
<dbReference type="InterPro" id="IPR037923">
    <property type="entry name" value="HTH-like"/>
</dbReference>
<accession>A0A7I8DJM2</accession>
<feature type="transmembrane region" description="Helical" evidence="4">
    <location>
        <begin position="93"/>
        <end position="110"/>
    </location>
</feature>
<evidence type="ECO:0000259" key="5">
    <source>
        <dbReference type="PROSITE" id="PS01124"/>
    </source>
</evidence>
<evidence type="ECO:0000313" key="6">
    <source>
        <dbReference type="EMBL" id="BCJ98532.1"/>
    </source>
</evidence>
<keyword evidence="2" id="KW-0238">DNA-binding</keyword>